<evidence type="ECO:0000313" key="3">
    <source>
        <dbReference type="Proteomes" id="UP000005203"/>
    </source>
</evidence>
<feature type="region of interest" description="Disordered" evidence="1">
    <location>
        <begin position="82"/>
        <end position="103"/>
    </location>
</feature>
<dbReference type="EnsemblMetazoa" id="XM_026441090">
    <property type="protein sequence ID" value="XP_026296875"/>
    <property type="gene ID" value="LOC113218813"/>
</dbReference>
<keyword evidence="3" id="KW-1185">Reference proteome</keyword>
<dbReference type="Proteomes" id="UP000005203">
    <property type="component" value="Linkage group LG1"/>
</dbReference>
<dbReference type="AlphaFoldDB" id="A0A7M7L335"/>
<gene>
    <name evidence="4" type="primary">LOC113218813</name>
</gene>
<accession>A0A7M7L335</accession>
<accession>A0A8B8GYP1</accession>
<evidence type="ECO:0000313" key="4">
    <source>
        <dbReference type="RefSeq" id="XP_026296875.1"/>
    </source>
</evidence>
<reference evidence="3" key="3">
    <citation type="submission" date="2025-05" db="UniProtKB">
        <authorList>
            <consortium name="RefSeq"/>
        </authorList>
    </citation>
    <scope>NUCLEOTIDE SEQUENCE [LARGE SCALE GENOMIC DNA]</scope>
    <source>
        <strain evidence="3">DH4</strain>
    </source>
</reference>
<dbReference type="GeneID" id="113218813"/>
<organism evidence="2">
    <name type="scientific">Apis mellifera</name>
    <name type="common">Honeybee</name>
    <dbReference type="NCBI Taxonomy" id="7460"/>
    <lineage>
        <taxon>Eukaryota</taxon>
        <taxon>Metazoa</taxon>
        <taxon>Ecdysozoa</taxon>
        <taxon>Arthropoda</taxon>
        <taxon>Hexapoda</taxon>
        <taxon>Insecta</taxon>
        <taxon>Pterygota</taxon>
        <taxon>Neoptera</taxon>
        <taxon>Endopterygota</taxon>
        <taxon>Hymenoptera</taxon>
        <taxon>Apocrita</taxon>
        <taxon>Aculeata</taxon>
        <taxon>Apoidea</taxon>
        <taxon>Anthophila</taxon>
        <taxon>Apidae</taxon>
        <taxon>Apis</taxon>
    </lineage>
</organism>
<dbReference type="RefSeq" id="XP_026296875.1">
    <property type="nucleotide sequence ID" value="XM_026441090.1"/>
</dbReference>
<evidence type="ECO:0000256" key="1">
    <source>
        <dbReference type="SAM" id="MobiDB-lite"/>
    </source>
</evidence>
<feature type="compositionally biased region" description="Basic and acidic residues" evidence="1">
    <location>
        <begin position="89"/>
        <end position="103"/>
    </location>
</feature>
<sequence>MADVVVIYANCVETASLRDKDKSGHPVTRHADNSWFFRATFAQNFYFEPREGEEGQKKIAGQPHWRISSLISIQCRTGFNSNENAVAKGEGKKKKEEKHSTLE</sequence>
<evidence type="ECO:0000313" key="2">
    <source>
        <dbReference type="EnsemblMetazoa" id="XP_026296875"/>
    </source>
</evidence>
<protein>
    <submittedName>
        <fullName evidence="4">Uncharacterized protein LOC113218813</fullName>
    </submittedName>
</protein>
<reference evidence="2" key="1">
    <citation type="submission" date="2021-01" db="UniProtKB">
        <authorList>
            <consortium name="EnsemblMetazoa"/>
        </authorList>
    </citation>
    <scope>IDENTIFICATION</scope>
    <source>
        <strain evidence="2">DH4</strain>
    </source>
</reference>
<dbReference type="KEGG" id="ame:113218813"/>
<reference evidence="4" key="2">
    <citation type="submission" date="2025-04" db="UniProtKB">
        <authorList>
            <consortium name="RefSeq"/>
        </authorList>
    </citation>
    <scope>IDENTIFICATION</scope>
    <source>
        <strain evidence="4">DH4</strain>
        <tissue evidence="4">Whole body</tissue>
    </source>
</reference>
<proteinExistence type="predicted"/>
<name>A0A7M7L335_APIME</name>